<keyword evidence="2" id="KW-0808">Transferase</keyword>
<dbReference type="InterPro" id="IPR050486">
    <property type="entry name" value="Mannose-1P_guanyltransferase"/>
</dbReference>
<comment type="caution">
    <text evidence="2">The sequence shown here is derived from an EMBL/GenBank/DDBJ whole genome shotgun (WGS) entry which is preliminary data.</text>
</comment>
<evidence type="ECO:0000259" key="1">
    <source>
        <dbReference type="Pfam" id="PF00483"/>
    </source>
</evidence>
<dbReference type="CDD" id="cd04181">
    <property type="entry name" value="NTP_transferase"/>
    <property type="match status" value="1"/>
</dbReference>
<sequence length="369" mass="40309">MKTMILAAGLGTRLRPLTESISKPMAPIVNKPVMEHILELLAAHGLIKVIANLHCHAEAIRAYFKDGSLWNIELSYSYEEQLRGTAGGVKKAAGFLKGDTFLIISGDALTDLNLTNLIKFHQKQGTIATIVLTQVEDPSDYGVVLIDEENQITGFQEKPPRENALSNLANSGIYVFEPEIFDLIPEGVFYDFGRDLFPLLLEKKIPFCGYTHSDYWNDVGDLEMYQQGNFDALSGKVKVKIPGTLVQEGIWVGEDCEIQEGVIMAPPICIGNNCLIKKNAKLLGPVIIGNDTVVDERAVLYKGIKWGSGYIGKDASLIGGIMGYATFLKDQSAVLQNAVVGSGCVIEGGTIIHSSVKVMPNQIVENDRH</sequence>
<proteinExistence type="predicted"/>
<dbReference type="Pfam" id="PF00483">
    <property type="entry name" value="NTP_transferase"/>
    <property type="match status" value="1"/>
</dbReference>
<dbReference type="InterPro" id="IPR005835">
    <property type="entry name" value="NTP_transferase_dom"/>
</dbReference>
<name>A0A6V8QCC7_9ACTN</name>
<dbReference type="SUPFAM" id="SSF53448">
    <property type="entry name" value="Nucleotide-diphospho-sugar transferases"/>
    <property type="match status" value="1"/>
</dbReference>
<dbReference type="Proteomes" id="UP000569018">
    <property type="component" value="Unassembled WGS sequence"/>
</dbReference>
<dbReference type="EMBL" id="BLSD01000154">
    <property type="protein sequence ID" value="GFP40150.1"/>
    <property type="molecule type" value="Genomic_DNA"/>
</dbReference>
<dbReference type="AlphaFoldDB" id="A0A6V8QCC7"/>
<organism evidence="2 3">
    <name type="scientific">Candidatus Hakubella thermalkaliphila</name>
    <dbReference type="NCBI Taxonomy" id="2754717"/>
    <lineage>
        <taxon>Bacteria</taxon>
        <taxon>Bacillati</taxon>
        <taxon>Actinomycetota</taxon>
        <taxon>Actinomycetota incertae sedis</taxon>
        <taxon>Candidatus Hakubellales</taxon>
        <taxon>Candidatus Hakubellaceae</taxon>
        <taxon>Candidatus Hakubella</taxon>
    </lineage>
</organism>
<dbReference type="PANTHER" id="PTHR22572">
    <property type="entry name" value="SUGAR-1-PHOSPHATE GUANYL TRANSFERASE"/>
    <property type="match status" value="1"/>
</dbReference>
<dbReference type="GO" id="GO:0016779">
    <property type="term" value="F:nucleotidyltransferase activity"/>
    <property type="evidence" value="ECO:0007669"/>
    <property type="project" value="UniProtKB-KW"/>
</dbReference>
<dbReference type="Gene3D" id="2.160.10.10">
    <property type="entry name" value="Hexapeptide repeat proteins"/>
    <property type="match status" value="1"/>
</dbReference>
<dbReference type="RefSeq" id="WP_176236129.1">
    <property type="nucleotide sequence ID" value="NZ_BLSD01000154.1"/>
</dbReference>
<evidence type="ECO:0000313" key="3">
    <source>
        <dbReference type="Proteomes" id="UP000569018"/>
    </source>
</evidence>
<dbReference type="Gene3D" id="3.90.550.10">
    <property type="entry name" value="Spore Coat Polysaccharide Biosynthesis Protein SpsA, Chain A"/>
    <property type="match status" value="1"/>
</dbReference>
<gene>
    <name evidence="2" type="ORF">HKBW3S47_01847</name>
</gene>
<accession>A0A6V8QCC7</accession>
<evidence type="ECO:0000313" key="2">
    <source>
        <dbReference type="EMBL" id="GFP40150.1"/>
    </source>
</evidence>
<dbReference type="InterPro" id="IPR029044">
    <property type="entry name" value="Nucleotide-diphossugar_trans"/>
</dbReference>
<feature type="domain" description="Nucleotidyl transferase" evidence="1">
    <location>
        <begin position="2"/>
        <end position="229"/>
    </location>
</feature>
<dbReference type="InterPro" id="IPR011004">
    <property type="entry name" value="Trimer_LpxA-like_sf"/>
</dbReference>
<protein>
    <submittedName>
        <fullName evidence="2">Mannose-1-phosphate guanylyltransferase / phosphomannomutase</fullName>
    </submittedName>
</protein>
<keyword evidence="2" id="KW-0548">Nucleotidyltransferase</keyword>
<dbReference type="SUPFAM" id="SSF51161">
    <property type="entry name" value="Trimeric LpxA-like enzymes"/>
    <property type="match status" value="1"/>
</dbReference>
<reference evidence="2 3" key="1">
    <citation type="journal article" date="2020" name="Front. Microbiol.">
        <title>Single-cell genomics of novel Actinobacteria with the Wood-Ljungdahl pathway discovered in a serpentinizing system.</title>
        <authorList>
            <person name="Merino N."/>
            <person name="Kawai M."/>
            <person name="Boyd E.S."/>
            <person name="Colman D.R."/>
            <person name="McGlynn S.E."/>
            <person name="Nealson K.H."/>
            <person name="Kurokawa K."/>
            <person name="Hongoh Y."/>
        </authorList>
    </citation>
    <scope>NUCLEOTIDE SEQUENCE [LARGE SCALE GENOMIC DNA]</scope>
    <source>
        <strain evidence="2 3">S47</strain>
    </source>
</reference>